<dbReference type="EMBL" id="AVOT02061986">
    <property type="protein sequence ID" value="MBW0555100.1"/>
    <property type="molecule type" value="Genomic_DNA"/>
</dbReference>
<dbReference type="AlphaFoldDB" id="A0A9Q3J4E4"/>
<gene>
    <name evidence="1" type="ORF">O181_094815</name>
</gene>
<accession>A0A9Q3J4E4</accession>
<comment type="caution">
    <text evidence="1">The sequence shown here is derived from an EMBL/GenBank/DDBJ whole genome shotgun (WGS) entry which is preliminary data.</text>
</comment>
<name>A0A9Q3J4E4_9BASI</name>
<proteinExistence type="predicted"/>
<organism evidence="1 2">
    <name type="scientific">Austropuccinia psidii MF-1</name>
    <dbReference type="NCBI Taxonomy" id="1389203"/>
    <lineage>
        <taxon>Eukaryota</taxon>
        <taxon>Fungi</taxon>
        <taxon>Dikarya</taxon>
        <taxon>Basidiomycota</taxon>
        <taxon>Pucciniomycotina</taxon>
        <taxon>Pucciniomycetes</taxon>
        <taxon>Pucciniales</taxon>
        <taxon>Sphaerophragmiaceae</taxon>
        <taxon>Austropuccinia</taxon>
    </lineage>
</organism>
<dbReference type="Proteomes" id="UP000765509">
    <property type="component" value="Unassembled WGS sequence"/>
</dbReference>
<reference evidence="1" key="1">
    <citation type="submission" date="2021-03" db="EMBL/GenBank/DDBJ databases">
        <title>Draft genome sequence of rust myrtle Austropuccinia psidii MF-1, a brazilian biotype.</title>
        <authorList>
            <person name="Quecine M.C."/>
            <person name="Pachon D.M.R."/>
            <person name="Bonatelli M.L."/>
            <person name="Correr F.H."/>
            <person name="Franceschini L.M."/>
            <person name="Leite T.F."/>
            <person name="Margarido G.R.A."/>
            <person name="Almeida C.A."/>
            <person name="Ferrarezi J.A."/>
            <person name="Labate C.A."/>
        </authorList>
    </citation>
    <scope>NUCLEOTIDE SEQUENCE</scope>
    <source>
        <strain evidence="1">MF-1</strain>
    </source>
</reference>
<evidence type="ECO:0000313" key="1">
    <source>
        <dbReference type="EMBL" id="MBW0555100.1"/>
    </source>
</evidence>
<sequence>MKDSRIVTGHLSKRMTSNYSFSYSRSRCRRRKPTTRLEAWKKDHFQGKSCSYDNLSLHTIANIQSRSPKTTKDFNFKSFQCTGSQLGDEDQKTITTKQKHLHKSNFKENLATNTAYRIAFNPFVPYRDINRRNSNQEEFF</sequence>
<protein>
    <submittedName>
        <fullName evidence="1">Uncharacterized protein</fullName>
    </submittedName>
</protein>
<evidence type="ECO:0000313" key="2">
    <source>
        <dbReference type="Proteomes" id="UP000765509"/>
    </source>
</evidence>
<keyword evidence="2" id="KW-1185">Reference proteome</keyword>